<accession>A0A3P8DWU1</accession>
<sequence>MDIVRQGAEEFVALLPHPGTTGNSKGQRRMWWNGECAASSAEQCLSEFDCLRDAGGSDGVNFSELLEDFN</sequence>
<keyword evidence="2" id="KW-1185">Reference proteome</keyword>
<dbReference type="EMBL" id="UZAH01036906">
    <property type="protein sequence ID" value="VDP47470.1"/>
    <property type="molecule type" value="Genomic_DNA"/>
</dbReference>
<evidence type="ECO:0000313" key="2">
    <source>
        <dbReference type="Proteomes" id="UP000050761"/>
    </source>
</evidence>
<evidence type="ECO:0000313" key="1">
    <source>
        <dbReference type="EMBL" id="VDP47470.1"/>
    </source>
</evidence>
<gene>
    <name evidence="1" type="ORF">HPBE_LOCUS24819</name>
</gene>
<dbReference type="Proteomes" id="UP000050761">
    <property type="component" value="Unassembled WGS sequence"/>
</dbReference>
<accession>A0A183GQ50</accession>
<protein>
    <submittedName>
        <fullName evidence="1 3">Uncharacterized protein</fullName>
    </submittedName>
</protein>
<evidence type="ECO:0000313" key="3">
    <source>
        <dbReference type="WBParaSite" id="HPBE_0002482001-mRNA-1"/>
    </source>
</evidence>
<reference evidence="1 2" key="1">
    <citation type="submission" date="2018-11" db="EMBL/GenBank/DDBJ databases">
        <authorList>
            <consortium name="Pathogen Informatics"/>
        </authorList>
    </citation>
    <scope>NUCLEOTIDE SEQUENCE [LARGE SCALE GENOMIC DNA]</scope>
</reference>
<dbReference type="AlphaFoldDB" id="A0A183GQ50"/>
<dbReference type="WBParaSite" id="HPBE_0002482001-mRNA-1">
    <property type="protein sequence ID" value="HPBE_0002482001-mRNA-1"/>
    <property type="gene ID" value="HPBE_0002482001"/>
</dbReference>
<organism evidence="2 3">
    <name type="scientific">Heligmosomoides polygyrus</name>
    <name type="common">Parasitic roundworm</name>
    <dbReference type="NCBI Taxonomy" id="6339"/>
    <lineage>
        <taxon>Eukaryota</taxon>
        <taxon>Metazoa</taxon>
        <taxon>Ecdysozoa</taxon>
        <taxon>Nematoda</taxon>
        <taxon>Chromadorea</taxon>
        <taxon>Rhabditida</taxon>
        <taxon>Rhabditina</taxon>
        <taxon>Rhabditomorpha</taxon>
        <taxon>Strongyloidea</taxon>
        <taxon>Heligmosomidae</taxon>
        <taxon>Heligmosomoides</taxon>
    </lineage>
</organism>
<reference evidence="3" key="2">
    <citation type="submission" date="2019-09" db="UniProtKB">
        <authorList>
            <consortium name="WormBaseParasite"/>
        </authorList>
    </citation>
    <scope>IDENTIFICATION</scope>
</reference>
<proteinExistence type="predicted"/>
<name>A0A183GQ50_HELPZ</name>